<dbReference type="AlphaFoldDB" id="Q3TBS9"/>
<reference evidence="1" key="7">
    <citation type="journal article" date="2005" name="Science">
        <title>The Transcriptional Landscape of the Mammalian Genome.</title>
        <authorList>
            <consortium name="The FANTOM Consortium"/>
            <consortium name="Riken Genome Exploration Research Group and Genome Science Group (Genome Network Project Core Group)"/>
        </authorList>
    </citation>
    <scope>NUCLEOTIDE SEQUENCE</scope>
    <source>
        <strain evidence="1">NOD</strain>
    </source>
</reference>
<reference evidence="1" key="5">
    <citation type="journal article" date="2002" name="Nature">
        <title>Analysis of the mouse transcriptome based on functional annotation of 60,770 full-length cDNAs.</title>
        <authorList>
            <consortium name="The FANTOM Consortium and the RIKEN Genome Exploration Research Group Phase I and II Team"/>
        </authorList>
    </citation>
    <scope>NUCLEOTIDE SEQUENCE</scope>
    <source>
        <strain evidence="1">NOD</strain>
    </source>
</reference>
<dbReference type="MGI" id="MGI:1353436">
    <property type="gene designation" value="Timm9"/>
</dbReference>
<reference evidence="1" key="8">
    <citation type="journal article" date="2005" name="Science">
        <title>Antisense Transcription in the Mammalian Transcriptome.</title>
        <authorList>
            <consortium name="RIKEN Genome Exploration Research Group and Genome Science Group (Genome Network Project Core Group) and the FANTOM Consortium"/>
        </authorList>
    </citation>
    <scope>NUCLEOTIDE SEQUENCE</scope>
    <source>
        <strain evidence="1">NOD</strain>
    </source>
</reference>
<reference evidence="1" key="6">
    <citation type="submission" date="2004-04" db="EMBL/GenBank/DDBJ databases">
        <authorList>
            <person name="Arakawa T."/>
            <person name="Carninci P."/>
            <person name="Fukuda S."/>
            <person name="Hashizume W."/>
            <person name="Hayashida K."/>
            <person name="Hori F."/>
            <person name="Iida J."/>
            <person name="Imamura K."/>
            <person name="Imotani K."/>
            <person name="Itoh M."/>
            <person name="Kanagawa S."/>
            <person name="Kawai J."/>
            <person name="Kojima M."/>
            <person name="Konno H."/>
            <person name="Murata M."/>
            <person name="Nakamura M."/>
            <person name="Ninomiya N."/>
            <person name="Nishiyori H."/>
            <person name="Nomura K."/>
            <person name="Ohno M."/>
            <person name="Sakazume N."/>
            <person name="Sano H."/>
            <person name="Sasaki D."/>
            <person name="Shibata K."/>
            <person name="Shiraki T."/>
            <person name="Tagami M."/>
            <person name="Tagami Y."/>
            <person name="Waki K."/>
            <person name="Watahiki A."/>
            <person name="Muramatsu M."/>
            <person name="Hayashizaki Y."/>
        </authorList>
    </citation>
    <scope>NUCLEOTIDE SEQUENCE</scope>
    <source>
        <strain evidence="1">NOD</strain>
    </source>
</reference>
<evidence type="ECO:0000313" key="2">
    <source>
        <dbReference type="MGI" id="MGI:1353436"/>
    </source>
</evidence>
<accession>Q3TBS9</accession>
<reference evidence="1" key="2">
    <citation type="journal article" date="2000" name="Genome Res.">
        <title>Normalization and subtraction of cap-trapper-selected cDNAs to prepare full-length cDNA libraries for rapid discovery of new genes.</title>
        <authorList>
            <person name="Carninci P."/>
            <person name="Shibata Y."/>
            <person name="Hayatsu N."/>
            <person name="Sugahara Y."/>
            <person name="Shibata K."/>
            <person name="Itoh M."/>
            <person name="Konno H."/>
            <person name="Okazaki Y."/>
            <person name="Muramatsu M."/>
            <person name="Hayashizaki Y."/>
        </authorList>
    </citation>
    <scope>NUCLEOTIDE SEQUENCE</scope>
    <source>
        <strain evidence="1">NOD</strain>
    </source>
</reference>
<reference evidence="1" key="1">
    <citation type="journal article" date="1999" name="Methods Enzymol.">
        <title>High-efficiency full-length cDNA cloning.</title>
        <authorList>
            <person name="Carninci P."/>
            <person name="Hayashizaki Y."/>
        </authorList>
    </citation>
    <scope>NUCLEOTIDE SEQUENCE</scope>
    <source>
        <strain evidence="1">NOD</strain>
    </source>
</reference>
<dbReference type="EMBL" id="AK171071">
    <property type="protein sequence ID" value="BAE42228.1"/>
    <property type="molecule type" value="mRNA"/>
</dbReference>
<evidence type="ECO:0000313" key="1">
    <source>
        <dbReference type="EMBL" id="BAE42228.1"/>
    </source>
</evidence>
<reference evidence="1" key="4">
    <citation type="journal article" date="2001" name="Nature">
        <title>Functional annotation of a full-length mouse cDNA collection.</title>
        <authorList>
            <consortium name="The RIKEN Genome Exploration Research Group Phase II Team and the FANTOM Consortium"/>
        </authorList>
    </citation>
    <scope>NUCLEOTIDE SEQUENCE</scope>
    <source>
        <strain evidence="1">NOD</strain>
    </source>
</reference>
<name>Q3TBS9_MOUSE</name>
<sequence>MVPFLCFHNPGFAASGVTAFTRERERAGTPEGDAACTRVVGLRNRQRGAAGGQPCPGGLVTPRVGTLGPETPPTRDWIAWGHALRLQGSQPLDDLELSDRSPFTENLDFLGSYPVCTLCLMSLGTRARTLPRSHIGERTA</sequence>
<proteinExistence type="evidence at transcript level"/>
<reference evidence="1" key="3">
    <citation type="journal article" date="2000" name="Genome Res.">
        <title>RIKEN integrated sequence analysis (RISA) system--384-format sequencing pipeline with 384 multicapillary sequencer.</title>
        <authorList>
            <person name="Shibata K."/>
            <person name="Itoh M."/>
            <person name="Aizawa K."/>
            <person name="Nagaoka S."/>
            <person name="Sasaki N."/>
            <person name="Carninci P."/>
            <person name="Konno H."/>
            <person name="Akiyama J."/>
            <person name="Nishi K."/>
            <person name="Kitsunai T."/>
            <person name="Tashiro H."/>
            <person name="Itoh M."/>
            <person name="Sumi N."/>
            <person name="Ishii Y."/>
            <person name="Nakamura S."/>
            <person name="Hazama M."/>
            <person name="Nishine T."/>
            <person name="Harada A."/>
            <person name="Yamamoto R."/>
            <person name="Matsumoto H."/>
            <person name="Sakaguchi S."/>
            <person name="Ikegami T."/>
            <person name="Kashiwagi K."/>
            <person name="Fujiwake S."/>
            <person name="Inoue K."/>
            <person name="Togawa Y."/>
            <person name="Izawa M."/>
            <person name="Ohara E."/>
            <person name="Watahiki M."/>
            <person name="Yoneda Y."/>
            <person name="Ishikawa T."/>
            <person name="Ozawa K."/>
            <person name="Tanaka T."/>
            <person name="Matsuura S."/>
            <person name="Kawai J."/>
            <person name="Okazaki Y."/>
            <person name="Muramatsu M."/>
            <person name="Inoue Y."/>
            <person name="Kira A."/>
            <person name="Hayashizaki Y."/>
        </authorList>
    </citation>
    <scope>NUCLEOTIDE SEQUENCE</scope>
    <source>
        <strain evidence="1">NOD</strain>
    </source>
</reference>
<organism evidence="1">
    <name type="scientific">Mus musculus</name>
    <name type="common">Mouse</name>
    <dbReference type="NCBI Taxonomy" id="10090"/>
    <lineage>
        <taxon>Eukaryota</taxon>
        <taxon>Metazoa</taxon>
        <taxon>Chordata</taxon>
        <taxon>Craniata</taxon>
        <taxon>Vertebrata</taxon>
        <taxon>Euteleostomi</taxon>
        <taxon>Mammalia</taxon>
        <taxon>Eutheria</taxon>
        <taxon>Euarchontoglires</taxon>
        <taxon>Glires</taxon>
        <taxon>Rodentia</taxon>
        <taxon>Myomorpha</taxon>
        <taxon>Muroidea</taxon>
        <taxon>Muridae</taxon>
        <taxon>Murinae</taxon>
        <taxon>Mus</taxon>
        <taxon>Mus</taxon>
    </lineage>
</organism>
<gene>
    <name evidence="2" type="primary">Timm9</name>
</gene>
<dbReference type="UCSC" id="uc007num.1">
    <property type="organism name" value="mouse"/>
</dbReference>
<protein>
    <submittedName>
        <fullName evidence="1">Uncharacterized protein</fullName>
    </submittedName>
</protein>
<dbReference type="AGR" id="MGI:1353436"/>